<evidence type="ECO:0000259" key="3">
    <source>
        <dbReference type="SMART" id="SM01307"/>
    </source>
</evidence>
<evidence type="ECO:0000259" key="4">
    <source>
        <dbReference type="SMART" id="SM01308"/>
    </source>
</evidence>
<proteinExistence type="inferred from homology"/>
<comment type="similarity">
    <text evidence="1">Belongs to the RICTOR family.</text>
</comment>
<dbReference type="InterPro" id="IPR029453">
    <property type="entry name" value="Rictor_IV"/>
</dbReference>
<evidence type="ECO:0008006" key="8">
    <source>
        <dbReference type="Google" id="ProtNLM"/>
    </source>
</evidence>
<dbReference type="Pfam" id="PF14663">
    <property type="entry name" value="RasGEF_N_2"/>
    <property type="match status" value="1"/>
</dbReference>
<feature type="compositionally biased region" description="Low complexity" evidence="2">
    <location>
        <begin position="172"/>
        <end position="197"/>
    </location>
</feature>
<dbReference type="SUPFAM" id="SSF48371">
    <property type="entry name" value="ARM repeat"/>
    <property type="match status" value="1"/>
</dbReference>
<keyword evidence="7" id="KW-1185">Reference proteome</keyword>
<feature type="domain" description="Rapamycin-insensitive companion of mTOR N-terminal" evidence="4">
    <location>
        <begin position="204"/>
        <end position="576"/>
    </location>
</feature>
<feature type="region of interest" description="Disordered" evidence="2">
    <location>
        <begin position="172"/>
        <end position="201"/>
    </location>
</feature>
<dbReference type="InterPro" id="IPR029451">
    <property type="entry name" value="RICTOR_M"/>
</dbReference>
<evidence type="ECO:0000313" key="6">
    <source>
        <dbReference type="EMBL" id="KZP31507.1"/>
    </source>
</evidence>
<dbReference type="EMBL" id="KV417489">
    <property type="protein sequence ID" value="KZP31507.1"/>
    <property type="molecule type" value="Genomic_DNA"/>
</dbReference>
<name>A0A166UAV2_9AGAM</name>
<dbReference type="GO" id="GO:0031932">
    <property type="term" value="C:TORC2 complex"/>
    <property type="evidence" value="ECO:0007669"/>
    <property type="project" value="InterPro"/>
</dbReference>
<dbReference type="PANTHER" id="PTHR13298">
    <property type="entry name" value="CYTOSOLIC REGULATOR PIANISSIMO"/>
    <property type="match status" value="1"/>
</dbReference>
<dbReference type="SMART" id="SM01310">
    <property type="entry name" value="RICTOR_V"/>
    <property type="match status" value="1"/>
</dbReference>
<feature type="compositionally biased region" description="Polar residues" evidence="2">
    <location>
        <begin position="1"/>
        <end position="14"/>
    </location>
</feature>
<evidence type="ECO:0000259" key="5">
    <source>
        <dbReference type="SMART" id="SM01310"/>
    </source>
</evidence>
<protein>
    <recommendedName>
        <fullName evidence="8">REM-1 domain-containing protein</fullName>
    </recommendedName>
</protein>
<accession>A0A166UAV2</accession>
<dbReference type="SMART" id="SM01308">
    <property type="entry name" value="RICTOR_N"/>
    <property type="match status" value="1"/>
</dbReference>
<dbReference type="Pfam" id="PF14666">
    <property type="entry name" value="RICTOR_M"/>
    <property type="match status" value="1"/>
</dbReference>
<feature type="region of interest" description="Disordered" evidence="2">
    <location>
        <begin position="1"/>
        <end position="55"/>
    </location>
</feature>
<gene>
    <name evidence="6" type="ORF">FIBSPDRAFT_776150</name>
</gene>
<dbReference type="InterPro" id="IPR028268">
    <property type="entry name" value="Pianissimo_fam"/>
</dbReference>
<evidence type="ECO:0000256" key="1">
    <source>
        <dbReference type="ARBA" id="ARBA00008878"/>
    </source>
</evidence>
<dbReference type="GO" id="GO:0038203">
    <property type="term" value="P:TORC2 signaling"/>
    <property type="evidence" value="ECO:0007669"/>
    <property type="project" value="TreeGrafter"/>
</dbReference>
<dbReference type="InterPro" id="IPR029452">
    <property type="entry name" value="RICTOR_V"/>
</dbReference>
<sequence>MPPTDQPNFLTSDTSRQDDAGIFAGPPNSSSNGVNANILAESNGPGLSSPKDREHKEFENLKRQLLLENRVKLGAENLLDVPDLSDEMRQQVESELAMAKGKIHTMEQQVKTLTARTERKRTNSTAPLTPKRRAGHGSSVDSKIKEDSIEDKDDLRTSLNHASNCIKALLSAGRSATSPAPTSPSSTSSHSPATNAADPDRTRIDLMKRLGVVLQRNMRVRYELNFSELVQSVMPALSDRSSKHCRATAYRLLRQALVDVDSAEILHDIDWFIVKSLARDNKHAVEKEQVIKLIRAVVAVGRDQKTTAATGPVTIPLSDCVMRAVVAVGDYPEDPFRPICIQTLAEILLLDIDLVARTGGIRFLLHALGEGPLELAPILAATFLSIIDSPRTRSYLTVGTDLEIALSAITDAYGKGPDHAERMRGCARVIQLMLRTWSGLLYFCMDDMLAIRSIVNTLTIPSLQTREIILDMFFELLNIKTPEWFQTFIDGRRLTMYRKSHTLPETKKETQATERPHETLKLTDQYIALLLLILVKAGLLDALTGMLEEETTGTNLSRKAILLVAEILQMANRVLPLSIAANIQAVPEIFALASNYSEGSQRAIGTSALSAIDSFNRNRGRLQPTTMTTTFRPRANSVEDAVRRGQRQVEQVKIKMGMQMDDKTFQSALLETQVMLTNNHTKWNFDILQELIEGPLLHPKRMEEAIKVGRFIRRLLAFLHPFSHDFSDMENNKTNQRWAKLACSLMSTLMSSPEGVRFLSKDLLLKQLTKSFAQLDPFNGTPSKDPIFSELRFSNTLTFGYLDMLGVLSTFEKGVELMEKFKIFTALYHICELRSREDLVKAIIQNLDYSIDGHSRIVLSKVLTSTYKNIRLFATNHLGELIRQSYQASAWTLRLLLTQLYDTSTEVCEMAVHFLEEACESMDILQLVVGMQPTLDHLGQIGHPLLLKFMSTAMGFRYLFDAGYIDREMDMWLNDRNVFYVIQVEIFLSKVFGYSNGEEDEDILAFDGTVPAHFYGEMSKTELGCQVLQEKSHFADFAHFIRQHGLECDDSELIMKLKSILWAVGNIGATDGGLPFLEEEEIIPAILHIAEQSPVPSVRGTCFFVLGLISSTSQGAEILDDYRWEATLSPLGTPTGLCIPLDLDKFISIPTWTPATITDDNGCRLVPPTSQTEIEVITAIQNLGNTVIANAASRSLTKMKSRPEYRPVFTSVSTFYRALHIISTQRFRLPVRRYILDLFNIELDSDVAKSLTEQAQTLRAPPSFKPKSPPNRVVSMFGRLARSRNDSESDDDASDGTAELDDFAIKEKPVITLRPVSRIIGFDN</sequence>
<reference evidence="6 7" key="1">
    <citation type="journal article" date="2016" name="Mol. Biol. Evol.">
        <title>Comparative Genomics of Early-Diverging Mushroom-Forming Fungi Provides Insights into the Origins of Lignocellulose Decay Capabilities.</title>
        <authorList>
            <person name="Nagy L.G."/>
            <person name="Riley R."/>
            <person name="Tritt A."/>
            <person name="Adam C."/>
            <person name="Daum C."/>
            <person name="Floudas D."/>
            <person name="Sun H."/>
            <person name="Yadav J.S."/>
            <person name="Pangilinan J."/>
            <person name="Larsson K.H."/>
            <person name="Matsuura K."/>
            <person name="Barry K."/>
            <person name="Labutti K."/>
            <person name="Kuo R."/>
            <person name="Ohm R.A."/>
            <person name="Bhattacharya S.S."/>
            <person name="Shirouzu T."/>
            <person name="Yoshinaga Y."/>
            <person name="Martin F.M."/>
            <person name="Grigoriev I.V."/>
            <person name="Hibbett D.S."/>
        </authorList>
    </citation>
    <scope>NUCLEOTIDE SEQUENCE [LARGE SCALE GENOMIC DNA]</scope>
    <source>
        <strain evidence="6 7">CBS 109695</strain>
    </source>
</reference>
<dbReference type="InterPro" id="IPR016024">
    <property type="entry name" value="ARM-type_fold"/>
</dbReference>
<feature type="domain" description="Rapamycin-insensitive companion of mTOR" evidence="5">
    <location>
        <begin position="1054"/>
        <end position="1126"/>
    </location>
</feature>
<dbReference type="Pfam" id="PF14668">
    <property type="entry name" value="RICTOR_V"/>
    <property type="match status" value="1"/>
</dbReference>
<dbReference type="PANTHER" id="PTHR13298:SF11">
    <property type="entry name" value="RAPAMYCIN-INSENSITIVE COMPANION OF MTOR"/>
    <property type="match status" value="1"/>
</dbReference>
<dbReference type="STRING" id="436010.A0A166UAV2"/>
<dbReference type="Gene3D" id="1.10.287.160">
    <property type="entry name" value="HR1 repeat"/>
    <property type="match status" value="1"/>
</dbReference>
<dbReference type="Pfam" id="PF14664">
    <property type="entry name" value="RICTOR_N"/>
    <property type="match status" value="1"/>
</dbReference>
<dbReference type="InterPro" id="IPR028267">
    <property type="entry name" value="Pianissimo_N"/>
</dbReference>
<dbReference type="SMART" id="SM01303">
    <property type="entry name" value="RasGEF_N_2"/>
    <property type="match status" value="1"/>
</dbReference>
<evidence type="ECO:0000256" key="2">
    <source>
        <dbReference type="SAM" id="MobiDB-lite"/>
    </source>
</evidence>
<feature type="domain" description="Rapamycin-insensitive companion of mTOR middle" evidence="3">
    <location>
        <begin position="660"/>
        <end position="884"/>
    </location>
</feature>
<dbReference type="Proteomes" id="UP000076532">
    <property type="component" value="Unassembled WGS sequence"/>
</dbReference>
<evidence type="ECO:0000313" key="7">
    <source>
        <dbReference type="Proteomes" id="UP000076532"/>
    </source>
</evidence>
<dbReference type="SMART" id="SM01307">
    <property type="entry name" value="RICTOR_M"/>
    <property type="match status" value="1"/>
</dbReference>
<feature type="region of interest" description="Disordered" evidence="2">
    <location>
        <begin position="113"/>
        <end position="150"/>
    </location>
</feature>
<organism evidence="6 7">
    <name type="scientific">Athelia psychrophila</name>
    <dbReference type="NCBI Taxonomy" id="1759441"/>
    <lineage>
        <taxon>Eukaryota</taxon>
        <taxon>Fungi</taxon>
        <taxon>Dikarya</taxon>
        <taxon>Basidiomycota</taxon>
        <taxon>Agaricomycotina</taxon>
        <taxon>Agaricomycetes</taxon>
        <taxon>Agaricomycetidae</taxon>
        <taxon>Atheliales</taxon>
        <taxon>Atheliaceae</taxon>
        <taxon>Athelia</taxon>
    </lineage>
</organism>
<dbReference type="InterPro" id="IPR036274">
    <property type="entry name" value="HR1_rpt_sf"/>
</dbReference>
<dbReference type="SUPFAM" id="SSF46585">
    <property type="entry name" value="HR1 repeat"/>
    <property type="match status" value="1"/>
</dbReference>
<dbReference type="OrthoDB" id="271111at2759"/>